<evidence type="ECO:0008006" key="5">
    <source>
        <dbReference type="Google" id="ProtNLM"/>
    </source>
</evidence>
<dbReference type="EMBL" id="JAOQBH010000022">
    <property type="protein sequence ID" value="KAJ4118970.1"/>
    <property type="molecule type" value="Genomic_DNA"/>
</dbReference>
<protein>
    <recommendedName>
        <fullName evidence="5">Infection structure specific protein</fullName>
    </recommendedName>
</protein>
<gene>
    <name evidence="3" type="ORF">NW768_010715</name>
</gene>
<evidence type="ECO:0000313" key="3">
    <source>
        <dbReference type="EMBL" id="KAJ4118970.1"/>
    </source>
</evidence>
<proteinExistence type="predicted"/>
<accession>A0ABQ8R021</accession>
<evidence type="ECO:0000313" key="4">
    <source>
        <dbReference type="Proteomes" id="UP001152024"/>
    </source>
</evidence>
<evidence type="ECO:0000256" key="1">
    <source>
        <dbReference type="SAM" id="MobiDB-lite"/>
    </source>
</evidence>
<feature type="chain" id="PRO_5045436431" description="Infection structure specific protein" evidence="2">
    <location>
        <begin position="17"/>
        <end position="188"/>
    </location>
</feature>
<organism evidence="3 4">
    <name type="scientific">Fusarium equiseti</name>
    <name type="common">Fusarium scirpi</name>
    <dbReference type="NCBI Taxonomy" id="61235"/>
    <lineage>
        <taxon>Eukaryota</taxon>
        <taxon>Fungi</taxon>
        <taxon>Dikarya</taxon>
        <taxon>Ascomycota</taxon>
        <taxon>Pezizomycotina</taxon>
        <taxon>Sordariomycetes</taxon>
        <taxon>Hypocreomycetidae</taxon>
        <taxon>Hypocreales</taxon>
        <taxon>Nectriaceae</taxon>
        <taxon>Fusarium</taxon>
        <taxon>Fusarium incarnatum-equiseti species complex</taxon>
    </lineage>
</organism>
<dbReference type="Proteomes" id="UP001152024">
    <property type="component" value="Unassembled WGS sequence"/>
</dbReference>
<keyword evidence="4" id="KW-1185">Reference proteome</keyword>
<name>A0ABQ8R021_FUSEQ</name>
<comment type="caution">
    <text evidence="3">The sequence shown here is derived from an EMBL/GenBank/DDBJ whole genome shotgun (WGS) entry which is preliminary data.</text>
</comment>
<reference evidence="3" key="1">
    <citation type="submission" date="2022-09" db="EMBL/GenBank/DDBJ databases">
        <title>Fusarium specimens isolated from Avocado Roots.</title>
        <authorList>
            <person name="Stajich J."/>
            <person name="Roper C."/>
            <person name="Heimlech-Rivalta G."/>
        </authorList>
    </citation>
    <scope>NUCLEOTIDE SEQUENCE</scope>
    <source>
        <strain evidence="3">CF00095</strain>
    </source>
</reference>
<feature type="compositionally biased region" description="Basic and acidic residues" evidence="1">
    <location>
        <begin position="137"/>
        <end position="163"/>
    </location>
</feature>
<feature type="region of interest" description="Disordered" evidence="1">
    <location>
        <begin position="137"/>
        <end position="168"/>
    </location>
</feature>
<evidence type="ECO:0000256" key="2">
    <source>
        <dbReference type="SAM" id="SignalP"/>
    </source>
</evidence>
<keyword evidence="2" id="KW-0732">Signal</keyword>
<sequence length="188" mass="19788">MRSAIIIAVGATLAAANPAIEALNKRDLAECTSRAKAFLPEITGLPTPTGSLLSFLATETKLATYTGSCDFPRITGAMAEEYTSFVNDLSSWYKDHKSDVSELMAACSDVPEVKSQMDELKGYGAMCSDITWEGAKESEAAKSDSDEKDKDAESKDSEKKDGDSGAGLNSIKAGIVVAVAGLTGVMML</sequence>
<feature type="signal peptide" evidence="2">
    <location>
        <begin position="1"/>
        <end position="16"/>
    </location>
</feature>